<dbReference type="PANTHER" id="PTHR23505:SF79">
    <property type="entry name" value="PROTEIN SPINSTER"/>
    <property type="match status" value="1"/>
</dbReference>
<gene>
    <name evidence="8" type="ORF">KK488_00375</name>
</gene>
<keyword evidence="2" id="KW-0813">Transport</keyword>
<evidence type="ECO:0000256" key="2">
    <source>
        <dbReference type="ARBA" id="ARBA00022448"/>
    </source>
</evidence>
<keyword evidence="9" id="KW-1185">Reference proteome</keyword>
<feature type="transmembrane region" description="Helical" evidence="6">
    <location>
        <begin position="359"/>
        <end position="381"/>
    </location>
</feature>
<protein>
    <submittedName>
        <fullName evidence="8">MFS transporter</fullName>
    </submittedName>
</protein>
<dbReference type="EMBL" id="JAHGAW010000001">
    <property type="protein sequence ID" value="MBT2185402.1"/>
    <property type="molecule type" value="Genomic_DNA"/>
</dbReference>
<feature type="transmembrane region" description="Helical" evidence="6">
    <location>
        <begin position="224"/>
        <end position="245"/>
    </location>
</feature>
<proteinExistence type="predicted"/>
<name>A0A9X1D7V0_9SPHN</name>
<dbReference type="GO" id="GO:0022857">
    <property type="term" value="F:transmembrane transporter activity"/>
    <property type="evidence" value="ECO:0007669"/>
    <property type="project" value="InterPro"/>
</dbReference>
<evidence type="ECO:0000256" key="6">
    <source>
        <dbReference type="SAM" id="Phobius"/>
    </source>
</evidence>
<feature type="transmembrane region" description="Helical" evidence="6">
    <location>
        <begin position="6"/>
        <end position="27"/>
    </location>
</feature>
<dbReference type="Proteomes" id="UP001138757">
    <property type="component" value="Unassembled WGS sequence"/>
</dbReference>
<feature type="domain" description="Major facilitator superfamily (MFS) profile" evidence="7">
    <location>
        <begin position="5"/>
        <end position="418"/>
    </location>
</feature>
<dbReference type="RefSeq" id="WP_284732107.1">
    <property type="nucleotide sequence ID" value="NZ_JAHGAW010000001.1"/>
</dbReference>
<evidence type="ECO:0000256" key="5">
    <source>
        <dbReference type="ARBA" id="ARBA00023136"/>
    </source>
</evidence>
<dbReference type="AlphaFoldDB" id="A0A9X1D7V0"/>
<dbReference type="InterPro" id="IPR020846">
    <property type="entry name" value="MFS_dom"/>
</dbReference>
<dbReference type="InterPro" id="IPR044770">
    <property type="entry name" value="MFS_spinster-like"/>
</dbReference>
<comment type="caution">
    <text evidence="8">The sequence shown here is derived from an EMBL/GenBank/DDBJ whole genome shotgun (WGS) entry which is preliminary data.</text>
</comment>
<dbReference type="Gene3D" id="1.20.1250.20">
    <property type="entry name" value="MFS general substrate transporter like domains"/>
    <property type="match status" value="1"/>
</dbReference>
<feature type="transmembrane region" description="Helical" evidence="6">
    <location>
        <begin position="320"/>
        <end position="338"/>
    </location>
</feature>
<comment type="subcellular location">
    <subcellularLocation>
        <location evidence="1">Membrane</location>
        <topology evidence="1">Multi-pass membrane protein</topology>
    </subcellularLocation>
</comment>
<dbReference type="PANTHER" id="PTHR23505">
    <property type="entry name" value="SPINSTER"/>
    <property type="match status" value="1"/>
</dbReference>
<organism evidence="8 9">
    <name type="scientific">Sphingobium nicotianae</name>
    <dbReference type="NCBI Taxonomy" id="2782607"/>
    <lineage>
        <taxon>Bacteria</taxon>
        <taxon>Pseudomonadati</taxon>
        <taxon>Pseudomonadota</taxon>
        <taxon>Alphaproteobacteria</taxon>
        <taxon>Sphingomonadales</taxon>
        <taxon>Sphingomonadaceae</taxon>
        <taxon>Sphingobium</taxon>
    </lineage>
</organism>
<evidence type="ECO:0000256" key="1">
    <source>
        <dbReference type="ARBA" id="ARBA00004141"/>
    </source>
</evidence>
<dbReference type="InterPro" id="IPR036259">
    <property type="entry name" value="MFS_trans_sf"/>
</dbReference>
<feature type="transmembrane region" description="Helical" evidence="6">
    <location>
        <begin position="39"/>
        <end position="60"/>
    </location>
</feature>
<dbReference type="Pfam" id="PF07690">
    <property type="entry name" value="MFS_1"/>
    <property type="match status" value="1"/>
</dbReference>
<feature type="transmembrane region" description="Helical" evidence="6">
    <location>
        <begin position="393"/>
        <end position="414"/>
    </location>
</feature>
<dbReference type="SUPFAM" id="SSF103473">
    <property type="entry name" value="MFS general substrate transporter"/>
    <property type="match status" value="1"/>
</dbReference>
<dbReference type="PROSITE" id="PS50850">
    <property type="entry name" value="MFS"/>
    <property type="match status" value="1"/>
</dbReference>
<feature type="transmembrane region" description="Helical" evidence="6">
    <location>
        <begin position="265"/>
        <end position="283"/>
    </location>
</feature>
<accession>A0A9X1D7V0</accession>
<keyword evidence="3 6" id="KW-0812">Transmembrane</keyword>
<evidence type="ECO:0000313" key="9">
    <source>
        <dbReference type="Proteomes" id="UP001138757"/>
    </source>
</evidence>
<feature type="transmembrane region" description="Helical" evidence="6">
    <location>
        <begin position="175"/>
        <end position="195"/>
    </location>
</feature>
<reference evidence="8" key="1">
    <citation type="submission" date="2021-05" db="EMBL/GenBank/DDBJ databases">
        <title>Genome of Sphingobium sp. strain.</title>
        <authorList>
            <person name="Fan R."/>
        </authorList>
    </citation>
    <scope>NUCLEOTIDE SEQUENCE</scope>
    <source>
        <strain evidence="8">H33</strain>
    </source>
</reference>
<evidence type="ECO:0000259" key="7">
    <source>
        <dbReference type="PROSITE" id="PS50850"/>
    </source>
</evidence>
<dbReference type="InterPro" id="IPR011701">
    <property type="entry name" value="MFS"/>
</dbReference>
<feature type="transmembrane region" description="Helical" evidence="6">
    <location>
        <begin position="295"/>
        <end position="314"/>
    </location>
</feature>
<keyword evidence="4 6" id="KW-1133">Transmembrane helix</keyword>
<evidence type="ECO:0000313" key="8">
    <source>
        <dbReference type="EMBL" id="MBT2185402.1"/>
    </source>
</evidence>
<sequence length="430" mass="46306">MVWYSVVLIALVSTMSNIDRGIINLLVQPIKADLALSDTSVSLLVGFAFSFFYMLCGLPMARVADAGNRKIILTSALAIWSCATALCGLAQSFWQLFAARGLVGGGESVKGPCSMSMISDIVPRHHMPRAFAIYQLGINAGQGGALIIGGFLIAWLAGMPPIELPAGIVIKEWHAVFLLCGFPGLLLALLMLLTIKEPVRRGRKVRGSVPIKDVVKFFGSNWRIYLPLLLSIAIASIESFGMIVWRPAFFERSFGWGPEVVGPLLGTMMLISTPIGLGIGAFIAEHFVRQGRNDAMLRVVFLSHVVALPLAIAMPLMPNPWMAFGMGFLASVAASMAAPGQNSAFQIITPNEMRGQINAVYLFSISVIGGGLGPTAIALITDFVFEDENMLRYAMALFVAIVGPIGVLLTWLAMKPYGEAVRRFDLESPG</sequence>
<evidence type="ECO:0000256" key="3">
    <source>
        <dbReference type="ARBA" id="ARBA00022692"/>
    </source>
</evidence>
<feature type="transmembrane region" description="Helical" evidence="6">
    <location>
        <begin position="131"/>
        <end position="155"/>
    </location>
</feature>
<feature type="transmembrane region" description="Helical" evidence="6">
    <location>
        <begin position="72"/>
        <end position="90"/>
    </location>
</feature>
<keyword evidence="5 6" id="KW-0472">Membrane</keyword>
<evidence type="ECO:0000256" key="4">
    <source>
        <dbReference type="ARBA" id="ARBA00022989"/>
    </source>
</evidence>
<dbReference type="GO" id="GO:0016020">
    <property type="term" value="C:membrane"/>
    <property type="evidence" value="ECO:0007669"/>
    <property type="project" value="UniProtKB-SubCell"/>
</dbReference>